<evidence type="ECO:0000313" key="1">
    <source>
        <dbReference type="EMBL" id="QIG72691.1"/>
    </source>
</evidence>
<dbReference type="EMBL" id="MN988525">
    <property type="protein sequence ID" value="QIG72691.1"/>
    <property type="molecule type" value="Genomic_DNA"/>
</dbReference>
<gene>
    <name evidence="1" type="ORF">EVB97_133</name>
</gene>
<proteinExistence type="predicted"/>
<accession>A0A7S5RC00</accession>
<evidence type="ECO:0000313" key="2">
    <source>
        <dbReference type="Proteomes" id="UP000655883"/>
    </source>
</evidence>
<name>A0A7S5RC00_9CAUD</name>
<keyword evidence="2" id="KW-1185">Reference proteome</keyword>
<organism evidence="1 2">
    <name type="scientific">Rhizobium phage RHph_Y65</name>
    <dbReference type="NCBI Taxonomy" id="2509785"/>
    <lineage>
        <taxon>Viruses</taxon>
        <taxon>Duplodnaviria</taxon>
        <taxon>Heunggongvirae</taxon>
        <taxon>Uroviricota</taxon>
        <taxon>Caudoviricetes</taxon>
        <taxon>Kleczkowskaviridae</taxon>
        <taxon>Cuauhnahuacvirus</taxon>
        <taxon>Cuauhnahuacvirus Y65</taxon>
    </lineage>
</organism>
<protein>
    <submittedName>
        <fullName evidence="1">Uncharacterized protein</fullName>
    </submittedName>
</protein>
<sequence length="73" mass="8630">MNDLIESLQIFSKYFRADSFAPTHCEHDILMLCVADVEVFNHIDHTDANRVIELGWHWSNEFNCWCSFRYGSC</sequence>
<dbReference type="Proteomes" id="UP000655883">
    <property type="component" value="Segment"/>
</dbReference>
<reference evidence="1 2" key="1">
    <citation type="submission" date="2020-01" db="EMBL/GenBank/DDBJ databases">
        <title>Patterns of diversity and host range of bacteriophage communities associated with bean-nodulatin bacteria.</title>
        <authorList>
            <person name="Vann Cauwenberghe J."/>
            <person name="Santamaria R.I."/>
            <person name="Bustos P."/>
            <person name="Juarez S."/>
            <person name="Gonzalez V."/>
        </authorList>
    </citation>
    <scope>NUCLEOTIDE SEQUENCE [LARGE SCALE GENOMIC DNA]</scope>
    <source>
        <strain evidence="2">RHph</strain>
    </source>
</reference>